<organism evidence="1 2">
    <name type="scientific">Nesidiocoris tenuis</name>
    <dbReference type="NCBI Taxonomy" id="355587"/>
    <lineage>
        <taxon>Eukaryota</taxon>
        <taxon>Metazoa</taxon>
        <taxon>Ecdysozoa</taxon>
        <taxon>Arthropoda</taxon>
        <taxon>Hexapoda</taxon>
        <taxon>Insecta</taxon>
        <taxon>Pterygota</taxon>
        <taxon>Neoptera</taxon>
        <taxon>Paraneoptera</taxon>
        <taxon>Hemiptera</taxon>
        <taxon>Heteroptera</taxon>
        <taxon>Panheteroptera</taxon>
        <taxon>Cimicomorpha</taxon>
        <taxon>Miridae</taxon>
        <taxon>Dicyphina</taxon>
        <taxon>Nesidiocoris</taxon>
    </lineage>
</organism>
<feature type="non-terminal residue" evidence="1">
    <location>
        <position position="89"/>
    </location>
</feature>
<accession>A0A6H5GIZ4</accession>
<keyword evidence="2" id="KW-1185">Reference proteome</keyword>
<name>A0A6H5GIZ4_9HEMI</name>
<proteinExistence type="predicted"/>
<sequence>MSLVEVLFTPREFGYFALTSNWVFYTKFITKGAYEQVLSGIRTGRTDLLHLKTVDSSIHQFSFLADHSHNAVVADGRIFIIFADGLISL</sequence>
<dbReference type="Proteomes" id="UP000479000">
    <property type="component" value="Unassembled WGS sequence"/>
</dbReference>
<reference evidence="1 2" key="1">
    <citation type="submission" date="2020-02" db="EMBL/GenBank/DDBJ databases">
        <authorList>
            <person name="Ferguson B K."/>
        </authorList>
    </citation>
    <scope>NUCLEOTIDE SEQUENCE [LARGE SCALE GENOMIC DNA]</scope>
</reference>
<evidence type="ECO:0000313" key="2">
    <source>
        <dbReference type="Proteomes" id="UP000479000"/>
    </source>
</evidence>
<dbReference type="EMBL" id="CADCXU010011291">
    <property type="protein sequence ID" value="CAB0001689.1"/>
    <property type="molecule type" value="Genomic_DNA"/>
</dbReference>
<protein>
    <submittedName>
        <fullName evidence="1">Uncharacterized protein</fullName>
    </submittedName>
</protein>
<evidence type="ECO:0000313" key="1">
    <source>
        <dbReference type="EMBL" id="CAB0001689.1"/>
    </source>
</evidence>
<gene>
    <name evidence="1" type="ORF">NTEN_LOCUS7476</name>
</gene>
<dbReference type="AlphaFoldDB" id="A0A6H5GIZ4"/>